<dbReference type="Proteomes" id="UP000326687">
    <property type="component" value="Unassembled WGS sequence"/>
</dbReference>
<proteinExistence type="predicted"/>
<accession>A0A5N3S3R4</accession>
<gene>
    <name evidence="1" type="ORF">F2Z80_16400</name>
</gene>
<dbReference type="EMBL" id="VXDD01000003">
    <property type="protein sequence ID" value="KAB0300705.1"/>
    <property type="molecule type" value="Genomic_DNA"/>
</dbReference>
<organism evidence="1 2">
    <name type="scientific">Vibrio fortis</name>
    <dbReference type="NCBI Taxonomy" id="212667"/>
    <lineage>
        <taxon>Bacteria</taxon>
        <taxon>Pseudomonadati</taxon>
        <taxon>Pseudomonadota</taxon>
        <taxon>Gammaproteobacteria</taxon>
        <taxon>Vibrionales</taxon>
        <taxon>Vibrionaceae</taxon>
        <taxon>Vibrio</taxon>
    </lineage>
</organism>
<sequence>MTHQSKLTFFARESVALNTIPVAQFRQLPHIETEQELSAKQLFLQRKAVIMACSDLTLDEFETLAVPDFNQLYDDICDLILKPSDEVQGEVLNGKSASFELLHPFENEVGEKISRITFTIPKVAHSEALAELTEDKERENFMFEVITGLHTSDLNFLSINDYLALKPQVGAFFQQSAAYFRPVM</sequence>
<dbReference type="AlphaFoldDB" id="A0A5N3S3R4"/>
<protein>
    <submittedName>
        <fullName evidence="1">Phage tail assembly protein</fullName>
    </submittedName>
</protein>
<dbReference type="Pfam" id="PF10109">
    <property type="entry name" value="Phage_TAC_7"/>
    <property type="match status" value="1"/>
</dbReference>
<dbReference type="InterPro" id="IPR019289">
    <property type="entry name" value="Phage_tail_E/E"/>
</dbReference>
<dbReference type="RefSeq" id="WP_150896438.1">
    <property type="nucleotide sequence ID" value="NZ_VXDD01000003.1"/>
</dbReference>
<comment type="caution">
    <text evidence="1">The sequence shown here is derived from an EMBL/GenBank/DDBJ whole genome shotgun (WGS) entry which is preliminary data.</text>
</comment>
<evidence type="ECO:0000313" key="1">
    <source>
        <dbReference type="EMBL" id="KAB0300705.1"/>
    </source>
</evidence>
<evidence type="ECO:0000313" key="2">
    <source>
        <dbReference type="Proteomes" id="UP000326687"/>
    </source>
</evidence>
<name>A0A5N3S3R4_9VIBR</name>
<reference evidence="1 2" key="1">
    <citation type="submission" date="2019-09" db="EMBL/GenBank/DDBJ databases">
        <title>Vibrio Fortis S7-72.</title>
        <authorList>
            <person name="Das S.K."/>
        </authorList>
    </citation>
    <scope>NUCLEOTIDE SEQUENCE [LARGE SCALE GENOMIC DNA]</scope>
    <source>
        <strain evidence="1 2">S7-72</strain>
    </source>
</reference>